<evidence type="ECO:0000256" key="6">
    <source>
        <dbReference type="ARBA" id="ARBA00023136"/>
    </source>
</evidence>
<feature type="transmembrane region" description="Helical" evidence="7">
    <location>
        <begin position="256"/>
        <end position="278"/>
    </location>
</feature>
<keyword evidence="6 7" id="KW-0472">Membrane</keyword>
<dbReference type="EMBL" id="MZGV01000062">
    <property type="protein sequence ID" value="OPJ58183.1"/>
    <property type="molecule type" value="Genomic_DNA"/>
</dbReference>
<evidence type="ECO:0000259" key="8">
    <source>
        <dbReference type="PROSITE" id="PS50156"/>
    </source>
</evidence>
<keyword evidence="3" id="KW-1003">Cell membrane</keyword>
<feature type="transmembrane region" description="Helical" evidence="7">
    <location>
        <begin position="905"/>
        <end position="923"/>
    </location>
</feature>
<keyword evidence="10" id="KW-1185">Reference proteome</keyword>
<dbReference type="PROSITE" id="PS50156">
    <property type="entry name" value="SSD"/>
    <property type="match status" value="1"/>
</dbReference>
<comment type="caution">
    <text evidence="9">The sequence shown here is derived from an EMBL/GenBank/DDBJ whole genome shotgun (WGS) entry which is preliminary data.</text>
</comment>
<evidence type="ECO:0000313" key="9">
    <source>
        <dbReference type="EMBL" id="OPJ58183.1"/>
    </source>
</evidence>
<feature type="transmembrane region" description="Helical" evidence="7">
    <location>
        <begin position="223"/>
        <end position="244"/>
    </location>
</feature>
<dbReference type="GO" id="GO:0005886">
    <property type="term" value="C:plasma membrane"/>
    <property type="evidence" value="ECO:0007669"/>
    <property type="project" value="UniProtKB-SubCell"/>
</dbReference>
<proteinExistence type="inferred from homology"/>
<name>A0A1V4IE06_9CLOT</name>
<dbReference type="Proteomes" id="UP000190080">
    <property type="component" value="Unassembled WGS sequence"/>
</dbReference>
<feature type="transmembrane region" description="Helical" evidence="7">
    <location>
        <begin position="385"/>
        <end position="402"/>
    </location>
</feature>
<gene>
    <name evidence="9" type="primary">ydgH</name>
    <name evidence="9" type="ORF">CLORY_37470</name>
</gene>
<feature type="domain" description="SSD" evidence="8">
    <location>
        <begin position="223"/>
        <end position="355"/>
    </location>
</feature>
<dbReference type="SUPFAM" id="SSF58104">
    <property type="entry name" value="Methyl-accepting chemotaxis protein (MCP) signaling domain"/>
    <property type="match status" value="1"/>
</dbReference>
<comment type="subcellular location">
    <subcellularLocation>
        <location evidence="1">Cell membrane</location>
        <topology evidence="1">Multi-pass membrane protein</topology>
    </subcellularLocation>
</comment>
<accession>A0A1V4IE06</accession>
<protein>
    <submittedName>
        <fullName evidence="9">Putative membrane protein YdgH</fullName>
    </submittedName>
</protein>
<dbReference type="Gene3D" id="1.10.287.950">
    <property type="entry name" value="Methyl-accepting chemotaxis protein"/>
    <property type="match status" value="1"/>
</dbReference>
<dbReference type="AlphaFoldDB" id="A0A1V4IE06"/>
<dbReference type="NCBIfam" id="TIGR03057">
    <property type="entry name" value="xxxLxxG_by_4"/>
    <property type="match status" value="1"/>
</dbReference>
<comment type="similarity">
    <text evidence="2">Belongs to the resistance-nodulation-cell division (RND) (TC 2.A.6) family. MmpL subfamily.</text>
</comment>
<evidence type="ECO:0000256" key="7">
    <source>
        <dbReference type="SAM" id="Phobius"/>
    </source>
</evidence>
<feature type="transmembrane region" description="Helical" evidence="7">
    <location>
        <begin position="1005"/>
        <end position="1027"/>
    </location>
</feature>
<evidence type="ECO:0000313" key="10">
    <source>
        <dbReference type="Proteomes" id="UP000190080"/>
    </source>
</evidence>
<dbReference type="InterPro" id="IPR050545">
    <property type="entry name" value="Mycobact_MmpL"/>
</dbReference>
<dbReference type="Gene3D" id="1.20.1640.10">
    <property type="entry name" value="Multidrug efflux transporter AcrB transmembrane domain"/>
    <property type="match status" value="2"/>
</dbReference>
<dbReference type="PANTHER" id="PTHR33406">
    <property type="entry name" value="MEMBRANE PROTEIN MJ1562-RELATED"/>
    <property type="match status" value="1"/>
</dbReference>
<dbReference type="InterPro" id="IPR000731">
    <property type="entry name" value="SSD"/>
</dbReference>
<feature type="transmembrane region" description="Helical" evidence="7">
    <location>
        <begin position="200"/>
        <end position="216"/>
    </location>
</feature>
<feature type="transmembrane region" description="Helical" evidence="7">
    <location>
        <begin position="299"/>
        <end position="318"/>
    </location>
</feature>
<organism evidence="9 10">
    <name type="scientific">Clostridium oryzae</name>
    <dbReference type="NCBI Taxonomy" id="1450648"/>
    <lineage>
        <taxon>Bacteria</taxon>
        <taxon>Bacillati</taxon>
        <taxon>Bacillota</taxon>
        <taxon>Clostridia</taxon>
        <taxon>Eubacteriales</taxon>
        <taxon>Clostridiaceae</taxon>
        <taxon>Clostridium</taxon>
    </lineage>
</organism>
<evidence type="ECO:0000256" key="5">
    <source>
        <dbReference type="ARBA" id="ARBA00022989"/>
    </source>
</evidence>
<dbReference type="SUPFAM" id="SSF82866">
    <property type="entry name" value="Multidrug efflux transporter AcrB transmembrane domain"/>
    <property type="match status" value="2"/>
</dbReference>
<evidence type="ECO:0000256" key="3">
    <source>
        <dbReference type="ARBA" id="ARBA00022475"/>
    </source>
</evidence>
<feature type="transmembrane region" description="Helical" evidence="7">
    <location>
        <begin position="324"/>
        <end position="346"/>
    </location>
</feature>
<dbReference type="STRING" id="1450648.CLORY_37470"/>
<sequence>MFVINKDSFLLNVMTTLYKGEYKMRKIIKARWALLIVWLVAAILLTAFQPNVNAILENKGQEALSADSKSVIADSIIKKMDKTKGSDDIIIFYNKSKITDSQMETIEDGVKALTDDKKELGINKMIDPFSMPDAKSSLISKDKTTLMVSFKLDKKDRKVPEIKKQFDKRLKNVGIKYYLSGSDFINYDYQTKSEAGVEKSAALTVIFILGVLMLMFRSIVTPLISLVAVAFSYMTSMGIAAQLIDKAGFPVTSLTQMLLILILFGIGTDYNILLFNRFKEELSNGHTIDDAIVRTYKTAGKTIAFSILTVFIAFLSLALAESPIYQSGVVVVIGVSMLLLEILTLTPFAMKTLGYKIFWPSKKASGHGENKLWGTVSAVSTKHPIISVLLVLVIIAPTIYFHQTKLDFDTVKELGNKAPSSKGFNLIADHFGGGQAMPTSVVIKSKKPMDSNAYYRIIDELTERLKTIKGVKKVSSLTQPEAKQIKGFYTNSQTKSVAEGLSKTQDGVDKINDGLKLASDKLGSADFSKVSKMVDGTGKLQNGVGAMADGLKQIQNGIGNGSKGSQSISSGLATIQVNLGKVSGGLKELSTNYNKMQSGYSKMGSSYQDIAKALLGVKSALSQMQPMVDALGKSYSNSQSDRNYLALKATIDKLSKSLGQVTPEGINTLNKNYNALTGGFGKANVGLTKMSTGVAQMSEGLKKLESGLTKTSSGIGTIATNMNKVSTGLGQMKSGQQKLVDGLNGFSTFGKKLGAVNNGLKQISNGLGKTNDFLYQLNSSKTLFIPKEALESKDFKKVFKNFMTKNKKITKLSVILKYDPYSNDATKVVEEINKTVASTLKGTALSGSKFGASGPSATADDMNNVLSRDLSRTSVIVLIGVLLVLILVTRSLWEPICITASLMGAYYAAMFILNVAFININGLEGISSFVPFFSFIIIVALGVDYSIFVMMRYKEYPDLSPREAIIESCKHIGSVVMSAVLILGGTFATLIPSGMILLIELATAVISGLVVLCLILLPIFLPAMIAVPDYIKKLTLKKDKNLDYKEKTA</sequence>
<evidence type="ECO:0000256" key="4">
    <source>
        <dbReference type="ARBA" id="ARBA00022692"/>
    </source>
</evidence>
<keyword evidence="4 7" id="KW-0812">Transmembrane</keyword>
<feature type="transmembrane region" description="Helical" evidence="7">
    <location>
        <begin position="972"/>
        <end position="999"/>
    </location>
</feature>
<feature type="transmembrane region" description="Helical" evidence="7">
    <location>
        <begin position="929"/>
        <end position="951"/>
    </location>
</feature>
<feature type="transmembrane region" description="Helical" evidence="7">
    <location>
        <begin position="32"/>
        <end position="49"/>
    </location>
</feature>
<dbReference type="InterPro" id="IPR023908">
    <property type="entry name" value="xxxLxxG_rpt"/>
</dbReference>
<dbReference type="Pfam" id="PF03176">
    <property type="entry name" value="MMPL"/>
    <property type="match status" value="2"/>
</dbReference>
<reference evidence="9 10" key="1">
    <citation type="submission" date="2017-03" db="EMBL/GenBank/DDBJ databases">
        <title>Genome sequence of Clostridium oryzae DSM 28571.</title>
        <authorList>
            <person name="Poehlein A."/>
            <person name="Daniel R."/>
        </authorList>
    </citation>
    <scope>NUCLEOTIDE SEQUENCE [LARGE SCALE GENOMIC DNA]</scope>
    <source>
        <strain evidence="9 10">DSM 28571</strain>
    </source>
</reference>
<feature type="transmembrane region" description="Helical" evidence="7">
    <location>
        <begin position="875"/>
        <end position="893"/>
    </location>
</feature>
<keyword evidence="5 7" id="KW-1133">Transmembrane helix</keyword>
<evidence type="ECO:0000256" key="1">
    <source>
        <dbReference type="ARBA" id="ARBA00004651"/>
    </source>
</evidence>
<dbReference type="PANTHER" id="PTHR33406:SF6">
    <property type="entry name" value="MEMBRANE PROTEIN YDGH-RELATED"/>
    <property type="match status" value="1"/>
</dbReference>
<dbReference type="InterPro" id="IPR004869">
    <property type="entry name" value="MMPL_dom"/>
</dbReference>
<evidence type="ECO:0000256" key="2">
    <source>
        <dbReference type="ARBA" id="ARBA00010157"/>
    </source>
</evidence>